<evidence type="ECO:0000313" key="4">
    <source>
        <dbReference type="EMBL" id="MBE1456308.1"/>
    </source>
</evidence>
<keyword evidence="1" id="KW-0175">Coiled coil</keyword>
<feature type="region of interest" description="Disordered" evidence="2">
    <location>
        <begin position="37"/>
        <end position="114"/>
    </location>
</feature>
<reference evidence="4 5" key="1">
    <citation type="submission" date="2020-10" db="EMBL/GenBank/DDBJ databases">
        <title>Sequencing the genomes of 1000 actinobacteria strains.</title>
        <authorList>
            <person name="Klenk H.-P."/>
        </authorList>
    </citation>
    <scope>NUCLEOTIDE SEQUENCE [LARGE SCALE GENOMIC DNA]</scope>
    <source>
        <strain evidence="4 5">DSM 45157</strain>
    </source>
</reference>
<sequence length="234" mass="26126">MSSAPLYLAIVVVWLIVLVPMLLRKDSAETAYDDLRREDEDAGAPEAAEEVEEAEHGSEGLPVDEESPDLTETRVMARPDLSGEHMAAEEAPERERRPAEPRPRPRPAGEPRARVIARRRRRTSVLTLLNIATVVAVAFGLGPWWVVAPPVLLLTGHLALLREAAKADAERREARVRARRQAVLRARAQAEEAREAEQEAEREAERKAEVIALIERRSQVYDQYADARLRAAGD</sequence>
<comment type="caution">
    <text evidence="4">The sequence shown here is derived from an EMBL/GenBank/DDBJ whole genome shotgun (WGS) entry which is preliminary data.</text>
</comment>
<gene>
    <name evidence="4" type="ORF">H4W79_000522</name>
</gene>
<keyword evidence="3" id="KW-1133">Transmembrane helix</keyword>
<feature type="transmembrane region" description="Helical" evidence="3">
    <location>
        <begin position="125"/>
        <end position="146"/>
    </location>
</feature>
<dbReference type="Proteomes" id="UP000598217">
    <property type="component" value="Unassembled WGS sequence"/>
</dbReference>
<name>A0ABR9HBC9_9ACTN</name>
<dbReference type="EMBL" id="JADBDY010000001">
    <property type="protein sequence ID" value="MBE1456308.1"/>
    <property type="molecule type" value="Genomic_DNA"/>
</dbReference>
<evidence type="ECO:0000256" key="2">
    <source>
        <dbReference type="SAM" id="MobiDB-lite"/>
    </source>
</evidence>
<keyword evidence="5" id="KW-1185">Reference proteome</keyword>
<evidence type="ECO:0000256" key="3">
    <source>
        <dbReference type="SAM" id="Phobius"/>
    </source>
</evidence>
<evidence type="ECO:0000313" key="5">
    <source>
        <dbReference type="Proteomes" id="UP000598217"/>
    </source>
</evidence>
<keyword evidence="3" id="KW-0812">Transmembrane</keyword>
<feature type="transmembrane region" description="Helical" evidence="3">
    <location>
        <begin position="6"/>
        <end position="23"/>
    </location>
</feature>
<protein>
    <submittedName>
        <fullName evidence="4">Uncharacterized protein</fullName>
    </submittedName>
</protein>
<accession>A0ABR9HBC9</accession>
<feature type="coiled-coil region" evidence="1">
    <location>
        <begin position="179"/>
        <end position="217"/>
    </location>
</feature>
<feature type="compositionally biased region" description="Acidic residues" evidence="2">
    <location>
        <begin position="40"/>
        <end position="53"/>
    </location>
</feature>
<proteinExistence type="predicted"/>
<organism evidence="4 5">
    <name type="scientific">Nocardiopsis terrae</name>
    <dbReference type="NCBI Taxonomy" id="372655"/>
    <lineage>
        <taxon>Bacteria</taxon>
        <taxon>Bacillati</taxon>
        <taxon>Actinomycetota</taxon>
        <taxon>Actinomycetes</taxon>
        <taxon>Streptosporangiales</taxon>
        <taxon>Nocardiopsidaceae</taxon>
        <taxon>Nocardiopsis</taxon>
    </lineage>
</organism>
<feature type="compositionally biased region" description="Basic and acidic residues" evidence="2">
    <location>
        <begin position="71"/>
        <end position="113"/>
    </location>
</feature>
<evidence type="ECO:0000256" key="1">
    <source>
        <dbReference type="SAM" id="Coils"/>
    </source>
</evidence>
<keyword evidence="3" id="KW-0472">Membrane</keyword>
<dbReference type="RefSeq" id="WP_191268738.1">
    <property type="nucleotide sequence ID" value="NZ_BMXJ01000002.1"/>
</dbReference>